<sequence>MEASLIDRPGGIFVRPAQQISNEDRILVQSAARVVLSDSRGTLAEQVGRRRLQKQPEALLPARTRP</sequence>
<reference evidence="1" key="1">
    <citation type="submission" date="2013-08" db="EMBL/GenBank/DDBJ databases">
        <authorList>
            <person name="Mendez C."/>
            <person name="Richter M."/>
            <person name="Ferrer M."/>
            <person name="Sanchez J."/>
        </authorList>
    </citation>
    <scope>NUCLEOTIDE SEQUENCE</scope>
</reference>
<name>T1CM27_9ZZZZ</name>
<organism evidence="1">
    <name type="scientific">mine drainage metagenome</name>
    <dbReference type="NCBI Taxonomy" id="410659"/>
    <lineage>
        <taxon>unclassified sequences</taxon>
        <taxon>metagenomes</taxon>
        <taxon>ecological metagenomes</taxon>
    </lineage>
</organism>
<feature type="non-terminal residue" evidence="1">
    <location>
        <position position="66"/>
    </location>
</feature>
<dbReference type="AlphaFoldDB" id="T1CM27"/>
<proteinExistence type="predicted"/>
<evidence type="ECO:0000313" key="1">
    <source>
        <dbReference type="EMBL" id="EQD69940.1"/>
    </source>
</evidence>
<accession>T1CM27</accession>
<comment type="caution">
    <text evidence="1">The sequence shown here is derived from an EMBL/GenBank/DDBJ whole genome shotgun (WGS) entry which is preliminary data.</text>
</comment>
<gene>
    <name evidence="1" type="ORF">B1A_06565</name>
</gene>
<reference evidence="1" key="2">
    <citation type="journal article" date="2014" name="ISME J.">
        <title>Microbial stratification in low pH oxic and suboxic macroscopic growths along an acid mine drainage.</title>
        <authorList>
            <person name="Mendez-Garcia C."/>
            <person name="Mesa V."/>
            <person name="Sprenger R.R."/>
            <person name="Richter M."/>
            <person name="Diez M.S."/>
            <person name="Solano J."/>
            <person name="Bargiela R."/>
            <person name="Golyshina O.V."/>
            <person name="Manteca A."/>
            <person name="Ramos J.L."/>
            <person name="Gallego J.R."/>
            <person name="Llorente I."/>
            <person name="Martins Dos Santos V.A."/>
            <person name="Jensen O.N."/>
            <person name="Pelaez A.I."/>
            <person name="Sanchez J."/>
            <person name="Ferrer M."/>
        </authorList>
    </citation>
    <scope>NUCLEOTIDE SEQUENCE</scope>
</reference>
<protein>
    <submittedName>
        <fullName evidence="1">Cellobiose phosphorylase</fullName>
    </submittedName>
</protein>
<dbReference type="EMBL" id="AUZX01004757">
    <property type="protein sequence ID" value="EQD69940.1"/>
    <property type="molecule type" value="Genomic_DNA"/>
</dbReference>